<dbReference type="Gene3D" id="3.30.70.1440">
    <property type="entry name" value="Multidrug efflux transporter AcrB pore domain"/>
    <property type="match status" value="1"/>
</dbReference>
<dbReference type="Gene3D" id="3.30.2090.10">
    <property type="entry name" value="Multidrug efflux transporter AcrB TolC docking domain, DN and DC subdomains"/>
    <property type="match status" value="2"/>
</dbReference>
<dbReference type="EMBL" id="AAUJ02000001">
    <property type="protein sequence ID" value="EED67433.1"/>
    <property type="molecule type" value="Genomic_DNA"/>
</dbReference>
<dbReference type="Gene3D" id="3.30.70.1430">
    <property type="entry name" value="Multidrug efflux transporter AcrB pore domain"/>
    <property type="match status" value="2"/>
</dbReference>
<evidence type="ECO:0000256" key="3">
    <source>
        <dbReference type="ARBA" id="ARBA00022448"/>
    </source>
</evidence>
<dbReference type="InterPro" id="IPR027463">
    <property type="entry name" value="AcrB_DN_DC_subdom"/>
</dbReference>
<dbReference type="InterPro" id="IPR042230">
    <property type="entry name" value="CusF_sf"/>
</dbReference>
<evidence type="ECO:0000256" key="4">
    <source>
        <dbReference type="ARBA" id="ARBA00022475"/>
    </source>
</evidence>
<dbReference type="PRINTS" id="PR00702">
    <property type="entry name" value="ACRIFLAVINRP"/>
</dbReference>
<organism evidence="9 10">
    <name type="scientific">Comamonas testosteroni (strain DSM 14576 / KF-1)</name>
    <name type="common">Pseudomonas testosteroni</name>
    <dbReference type="NCBI Taxonomy" id="399795"/>
    <lineage>
        <taxon>Bacteria</taxon>
        <taxon>Pseudomonadati</taxon>
        <taxon>Pseudomonadota</taxon>
        <taxon>Betaproteobacteria</taxon>
        <taxon>Burkholderiales</taxon>
        <taxon>Comamonadaceae</taxon>
        <taxon>Comamonas</taxon>
    </lineage>
</organism>
<proteinExistence type="inferred from homology"/>
<evidence type="ECO:0000256" key="6">
    <source>
        <dbReference type="ARBA" id="ARBA00022989"/>
    </source>
</evidence>
<dbReference type="SUPFAM" id="SSF82714">
    <property type="entry name" value="Multidrug efflux transporter AcrB TolC docking domain, DN and DC subdomains"/>
    <property type="match status" value="2"/>
</dbReference>
<dbReference type="Pfam" id="PF11604">
    <property type="entry name" value="CusF_Ec"/>
    <property type="match status" value="1"/>
</dbReference>
<dbReference type="PANTHER" id="PTHR32063:SF19">
    <property type="entry name" value="CATION EFFLUX SYSTEM PROTEIN CUSA"/>
    <property type="match status" value="1"/>
</dbReference>
<comment type="subcellular location">
    <subcellularLocation>
        <location evidence="1">Cell membrane</location>
        <topology evidence="1">Multi-pass membrane protein</topology>
    </subcellularLocation>
</comment>
<keyword evidence="6 8" id="KW-1133">Transmembrane helix</keyword>
<dbReference type="Proteomes" id="UP000003039">
    <property type="component" value="Unassembled WGS sequence"/>
</dbReference>
<name>B7WTM7_COMTK</name>
<feature type="transmembrane region" description="Helical" evidence="8">
    <location>
        <begin position="482"/>
        <end position="503"/>
    </location>
</feature>
<feature type="transmembrane region" description="Helical" evidence="8">
    <location>
        <begin position="536"/>
        <end position="553"/>
    </location>
</feature>
<keyword evidence="5 8" id="KW-0812">Transmembrane</keyword>
<feature type="transmembrane region" description="Helical" evidence="8">
    <location>
        <begin position="896"/>
        <end position="916"/>
    </location>
</feature>
<feature type="transmembrane region" description="Helical" evidence="8">
    <location>
        <begin position="434"/>
        <end position="462"/>
    </location>
</feature>
<keyword evidence="3" id="KW-0813">Transport</keyword>
<comment type="caution">
    <text evidence="9">The sequence shown here is derived from an EMBL/GenBank/DDBJ whole genome shotgun (WGS) entry which is preliminary data.</text>
</comment>
<dbReference type="OrthoDB" id="9798415at2"/>
<keyword evidence="4" id="KW-1003">Cell membrane</keyword>
<accession>B7WTM7</accession>
<evidence type="ECO:0000313" key="10">
    <source>
        <dbReference type="Proteomes" id="UP000003039"/>
    </source>
</evidence>
<dbReference type="InterPro" id="IPR001036">
    <property type="entry name" value="Acrflvin-R"/>
</dbReference>
<evidence type="ECO:0000256" key="2">
    <source>
        <dbReference type="ARBA" id="ARBA00010942"/>
    </source>
</evidence>
<dbReference type="SUPFAM" id="SSF82693">
    <property type="entry name" value="Multidrug efflux transporter AcrB pore domain, PN1, PN2, PC1 and PC2 subdomains"/>
    <property type="match status" value="2"/>
</dbReference>
<feature type="transmembrane region" description="Helical" evidence="8">
    <location>
        <begin position="922"/>
        <end position="946"/>
    </location>
</feature>
<keyword evidence="7 8" id="KW-0472">Membrane</keyword>
<dbReference type="Gene3D" id="1.20.1640.10">
    <property type="entry name" value="Multidrug efflux transporter AcrB transmembrane domain"/>
    <property type="match status" value="2"/>
</dbReference>
<feature type="transmembrane region" description="Helical" evidence="8">
    <location>
        <begin position="389"/>
        <end position="413"/>
    </location>
</feature>
<dbReference type="GO" id="GO:0042910">
    <property type="term" value="F:xenobiotic transmembrane transporter activity"/>
    <property type="evidence" value="ECO:0007669"/>
    <property type="project" value="TreeGrafter"/>
</dbReference>
<gene>
    <name evidence="9" type="ORF">CtesDRAFT_PD2379</name>
</gene>
<protein>
    <submittedName>
        <fullName evidence="9">Heavy metal efflux pump, CzcA family</fullName>
    </submittedName>
</protein>
<dbReference type="Gene3D" id="3.30.70.1320">
    <property type="entry name" value="Multidrug efflux transporter AcrB pore domain like"/>
    <property type="match status" value="1"/>
</dbReference>
<feature type="transmembrane region" description="Helical" evidence="8">
    <location>
        <begin position="1012"/>
        <end position="1034"/>
    </location>
</feature>
<evidence type="ECO:0000313" key="9">
    <source>
        <dbReference type="EMBL" id="EED67433.1"/>
    </source>
</evidence>
<dbReference type="Pfam" id="PF00873">
    <property type="entry name" value="ACR_tran"/>
    <property type="match status" value="1"/>
</dbReference>
<dbReference type="GO" id="GO:0005886">
    <property type="term" value="C:plasma membrane"/>
    <property type="evidence" value="ECO:0007669"/>
    <property type="project" value="UniProtKB-SubCell"/>
</dbReference>
<feature type="transmembrane region" description="Helical" evidence="8">
    <location>
        <begin position="363"/>
        <end position="383"/>
    </location>
</feature>
<dbReference type="AlphaFoldDB" id="B7WTM7"/>
<evidence type="ECO:0000256" key="7">
    <source>
        <dbReference type="ARBA" id="ARBA00023136"/>
    </source>
</evidence>
<dbReference type="SUPFAM" id="SSF82866">
    <property type="entry name" value="Multidrug efflux transporter AcrB transmembrane domain"/>
    <property type="match status" value="2"/>
</dbReference>
<evidence type="ECO:0000256" key="1">
    <source>
        <dbReference type="ARBA" id="ARBA00004651"/>
    </source>
</evidence>
<dbReference type="eggNOG" id="COG3696">
    <property type="taxonomic scope" value="Bacteria"/>
</dbReference>
<feature type="transmembrane region" description="Helical" evidence="8">
    <location>
        <begin position="872"/>
        <end position="889"/>
    </location>
</feature>
<sequence precursor="true">MIATLIRWSITNRFLVLIATAFLVAAGIWSASRTPVDALPDLSDVQVIVRTTYPGKPPQVVEDLVTYPLTTTMLSVPGAKTVRGYSFFGDSFVYILFDDKTDPYWARSRVVEYLNQVQSRLPAGATAALGPDATGVGWVYEYALVDRSGNNDIGQLRALNDWFLKFELKTVPDVAEVASIGGMVRQYQVVLDPDRMRVLGVTQSMVVQALQKANLSSGGSVVEMAETEYMVRSRGFLGSLEHFRTIPLNLSGATPLLLRDVATVQIGPEMRRGIAELDGEGEVTGGVVVMRSGKNARATIEAVKARLETLKPSLPKGVEVVETYDRSKLIDRAVDNLRVKLLEEFAVVAVVCAIFLFHLRSALVAVVTLPIGVLAAFGVMHWQGVSANILSLGGVAIALGAMVDASVVLVEAAHKHLEHFEERHRRPPSVAERWELIAQSAVEVGPALFFSLLVITLSFLPVFTLEAQEGRLFSPLAFTKTYAMAAAAGLSVTLVPVLMGYLIRGRIPKETANPINRSLIAIYRPALELVLRFPKATLLAAALALAITAIPVMRLGGEFMPPLDEGDLLYMPSALPGISVSKAAELLQQTDRLIKTVPEVKRVFGKAGRADTATDPAPLEMFETTIQFKSREQWRPGMTPEKLVEELDRVVKVPGLSNVWVPPIRNRIDMLATGIKSPVGIKVAGSDLATIDKLAAQIESAVRGVPGVSSALAERLTGGRYIDVDVDRQAAARFGLSVADVQAVIATAIGGENVGEVIQGRERFPVNVRYPREIRDSLERLRKLPFVTDKGATVLLQDVAKIVIAEGPPMIRSENARLSGWVYVDVRGRDLRSVVHDMQAVVAKQVAMPAGYALSWSGQFEYLERATERLKIVVPLTLAVIFMLLYVLFRSAGDAALVMAAVPFSLVGGFWFIWALGHVVSVASAVGFIALAGVAAEFGVVMLVYLQNAWKQHLAAGEPDNEATLLAAIREGAVMRVRPKAMTVAVVMAGLLPILVGHGTGSEVMTRIAAPMVGGMVTAPLLSMLVIPAAWYLIHRKRPRAGRDSSNLEASASRLHNHYTLEDRTMKTAHILAAAVALAAFTTTHAQDMKMPMQPAAGATSASMPLVDGEVRKIDVQKNLVVLRHGDIPNLAMPAMTMGFEVADKKMLDGLKVGDKVKFQAEAIKGKAMVTDLKPNH</sequence>
<feature type="transmembrane region" description="Helical" evidence="8">
    <location>
        <begin position="337"/>
        <end position="356"/>
    </location>
</feature>
<comment type="similarity">
    <text evidence="2">Belongs to the resistance-nodulation-cell division (RND) (TC 2.A.6) family.</text>
</comment>
<dbReference type="InterPro" id="IPR021647">
    <property type="entry name" value="CusF_Ec"/>
</dbReference>
<evidence type="ECO:0000256" key="8">
    <source>
        <dbReference type="SAM" id="Phobius"/>
    </source>
</evidence>
<dbReference type="RefSeq" id="WP_003055044.1">
    <property type="nucleotide sequence ID" value="NZ_AAUJ02000001.1"/>
</dbReference>
<dbReference type="NCBIfam" id="TIGR00914">
    <property type="entry name" value="2A0601"/>
    <property type="match status" value="1"/>
</dbReference>
<feature type="transmembrane region" description="Helical" evidence="8">
    <location>
        <begin position="981"/>
        <end position="1000"/>
    </location>
</feature>
<dbReference type="Gene3D" id="2.40.50.320">
    <property type="entry name" value="Copper binding periplasmic protein CusF"/>
    <property type="match status" value="1"/>
</dbReference>
<dbReference type="PANTHER" id="PTHR32063">
    <property type="match status" value="1"/>
</dbReference>
<reference evidence="9 10" key="1">
    <citation type="journal article" date="2004" name="Appl. Environ. Microbiol.">
        <title>Mineralization of individual congeners of linear alkylbenzenesulfonate by defined pairs of heterotrophic bacteria.</title>
        <authorList>
            <person name="Schleheck D."/>
            <person name="Knepper T.P."/>
            <person name="Fischer K."/>
            <person name="Cook A.M."/>
        </authorList>
    </citation>
    <scope>NUCLEOTIDE SEQUENCE [LARGE SCALE GENOMIC DNA]</scope>
    <source>
        <strain evidence="10">DSM 14576 / KF-1</strain>
    </source>
</reference>
<dbReference type="InterPro" id="IPR004763">
    <property type="entry name" value="CusA-like"/>
</dbReference>
<dbReference type="GO" id="GO:0008324">
    <property type="term" value="F:monoatomic cation transmembrane transporter activity"/>
    <property type="evidence" value="ECO:0007669"/>
    <property type="project" value="InterPro"/>
</dbReference>
<evidence type="ECO:0000256" key="5">
    <source>
        <dbReference type="ARBA" id="ARBA00022692"/>
    </source>
</evidence>